<evidence type="ECO:0000256" key="5">
    <source>
        <dbReference type="ARBA" id="ARBA00022692"/>
    </source>
</evidence>
<dbReference type="Gene3D" id="2.40.160.10">
    <property type="entry name" value="Porin"/>
    <property type="match status" value="1"/>
</dbReference>
<keyword evidence="8" id="KW-0626">Porin</keyword>
<keyword evidence="5" id="KW-0812">Transmembrane</keyword>
<dbReference type="PANTHER" id="PTHR34501:SF9">
    <property type="entry name" value="MAJOR OUTER MEMBRANE PROTEIN P.IA"/>
    <property type="match status" value="1"/>
</dbReference>
<organism evidence="12 13">
    <name type="scientific">Paraburkholderia podalyriae</name>
    <dbReference type="NCBI Taxonomy" id="1938811"/>
    <lineage>
        <taxon>Bacteria</taxon>
        <taxon>Pseudomonadati</taxon>
        <taxon>Pseudomonadota</taxon>
        <taxon>Betaproteobacteria</taxon>
        <taxon>Burkholderiales</taxon>
        <taxon>Burkholderiaceae</taxon>
        <taxon>Paraburkholderia</taxon>
    </lineage>
</organism>
<dbReference type="Pfam" id="PF13609">
    <property type="entry name" value="Porin_4"/>
    <property type="match status" value="1"/>
</dbReference>
<gene>
    <name evidence="12" type="ORF">F6X42_24065</name>
</gene>
<dbReference type="SUPFAM" id="SSF56935">
    <property type="entry name" value="Porins"/>
    <property type="match status" value="1"/>
</dbReference>
<evidence type="ECO:0000256" key="9">
    <source>
        <dbReference type="ARBA" id="ARBA00023136"/>
    </source>
</evidence>
<keyword evidence="7" id="KW-0406">Ion transport</keyword>
<evidence type="ECO:0000256" key="4">
    <source>
        <dbReference type="ARBA" id="ARBA00022452"/>
    </source>
</evidence>
<evidence type="ECO:0000259" key="11">
    <source>
        <dbReference type="Pfam" id="PF13609"/>
    </source>
</evidence>
<dbReference type="PRINTS" id="PR00182">
    <property type="entry name" value="ECOLNEIPORIN"/>
</dbReference>
<keyword evidence="6" id="KW-0732">Signal</keyword>
<evidence type="ECO:0000256" key="10">
    <source>
        <dbReference type="ARBA" id="ARBA00023237"/>
    </source>
</evidence>
<dbReference type="PANTHER" id="PTHR34501">
    <property type="entry name" value="PROTEIN YDDL-RELATED"/>
    <property type="match status" value="1"/>
</dbReference>
<dbReference type="InterPro" id="IPR050298">
    <property type="entry name" value="Gram-neg_bact_OMP"/>
</dbReference>
<dbReference type="InterPro" id="IPR023614">
    <property type="entry name" value="Porin_dom_sf"/>
</dbReference>
<protein>
    <submittedName>
        <fullName evidence="12">Porin</fullName>
    </submittedName>
</protein>
<keyword evidence="13" id="KW-1185">Reference proteome</keyword>
<evidence type="ECO:0000313" key="13">
    <source>
        <dbReference type="Proteomes" id="UP000736373"/>
    </source>
</evidence>
<evidence type="ECO:0000256" key="6">
    <source>
        <dbReference type="ARBA" id="ARBA00022729"/>
    </source>
</evidence>
<evidence type="ECO:0000313" key="12">
    <source>
        <dbReference type="EMBL" id="MBC8749543.1"/>
    </source>
</evidence>
<keyword evidence="10" id="KW-0998">Cell outer membrane</keyword>
<evidence type="ECO:0000256" key="1">
    <source>
        <dbReference type="ARBA" id="ARBA00004571"/>
    </source>
</evidence>
<keyword evidence="9" id="KW-0472">Membrane</keyword>
<dbReference type="InterPro" id="IPR001702">
    <property type="entry name" value="Porin_Gram-ve"/>
</dbReference>
<dbReference type="InterPro" id="IPR033900">
    <property type="entry name" value="Gram_neg_porin_domain"/>
</dbReference>
<proteinExistence type="predicted"/>
<feature type="domain" description="Porin" evidence="11">
    <location>
        <begin position="49"/>
        <end position="376"/>
    </location>
</feature>
<evidence type="ECO:0000256" key="2">
    <source>
        <dbReference type="ARBA" id="ARBA00011233"/>
    </source>
</evidence>
<dbReference type="EMBL" id="VZQQ01000021">
    <property type="protein sequence ID" value="MBC8749543.1"/>
    <property type="molecule type" value="Genomic_DNA"/>
</dbReference>
<reference evidence="12 13" key="1">
    <citation type="submission" date="2019-09" db="EMBL/GenBank/DDBJ databases">
        <title>Paraburkholderia podalyriae sp. nov., A South African Podalyria-associated rhizobium.</title>
        <authorList>
            <person name="Mavima L."/>
            <person name="Beukes C.W."/>
            <person name="Palmer M."/>
            <person name="De Meyer S.E."/>
            <person name="James E.K."/>
            <person name="Maluk M."/>
            <person name="Avontuur J.R."/>
            <person name="Chan W.Y."/>
            <person name="Venter S.N."/>
            <person name="Steenkamp E.T."/>
        </authorList>
    </citation>
    <scope>NUCLEOTIDE SEQUENCE [LARGE SCALE GENOMIC DNA]</scope>
    <source>
        <strain evidence="12 13">WC7.3b</strain>
    </source>
</reference>
<name>A0ABR7PTF9_9BURK</name>
<keyword evidence="3" id="KW-0813">Transport</keyword>
<dbReference type="Proteomes" id="UP000736373">
    <property type="component" value="Unassembled WGS sequence"/>
</dbReference>
<evidence type="ECO:0000256" key="8">
    <source>
        <dbReference type="ARBA" id="ARBA00023114"/>
    </source>
</evidence>
<dbReference type="CDD" id="cd00342">
    <property type="entry name" value="gram_neg_porins"/>
    <property type="match status" value="1"/>
</dbReference>
<dbReference type="InterPro" id="IPR002299">
    <property type="entry name" value="Porin_Neis"/>
</dbReference>
<evidence type="ECO:0000256" key="3">
    <source>
        <dbReference type="ARBA" id="ARBA00022448"/>
    </source>
</evidence>
<comment type="subunit">
    <text evidence="2">Homotrimer.</text>
</comment>
<comment type="subcellular location">
    <subcellularLocation>
        <location evidence="1">Cell outer membrane</location>
        <topology evidence="1">Multi-pass membrane protein</topology>
    </subcellularLocation>
</comment>
<dbReference type="PRINTS" id="PR00184">
    <property type="entry name" value="NEISSPPORIN"/>
</dbReference>
<accession>A0ABR7PTF9</accession>
<comment type="caution">
    <text evidence="12">The sequence shown here is derived from an EMBL/GenBank/DDBJ whole genome shotgun (WGS) entry which is preliminary data.</text>
</comment>
<keyword evidence="4" id="KW-1134">Transmembrane beta strand</keyword>
<evidence type="ECO:0000256" key="7">
    <source>
        <dbReference type="ARBA" id="ARBA00023065"/>
    </source>
</evidence>
<sequence>MLLFPTAGFGDHFLTGRLLEGDLVKKEGAPAAPDNEQETEVKHLVACLPLAACALAHAQSSVTLYGAVDSALTYTNNQGGKSAVQTYSGGRAGDKFGMRGVEDLGSNLKAIFVLEAGFSIQTGAFQPANTLFGRQAFVGLSGDWGSVYLGRQYSMTNDYFVPLSTSFLFAGGLGATLGDIDGSWNYNKISNVIKYESPVYRGFNYSAMLSLGGTPGDFSHDRTYGVGAQYANGGLTLAGAYMNMRTPATSIFGAGSSPVAGAAFTNPVTNPIFQNYVTATSQQVLGGGAKYVYGRSQLSFLYSNVRFLDIVRTASNRTAPANAAFNNYQLNYAFNFTPATMGGVAWQYSASPGGHYNSLEAGTAYLFSKSTYVYGMTIWQHASGVDSTGKQAVANLFGLSPSSNSNQVALRVGLRKLF</sequence>